<feature type="region of interest" description="Disordered" evidence="1">
    <location>
        <begin position="359"/>
        <end position="380"/>
    </location>
</feature>
<evidence type="ECO:0000313" key="2">
    <source>
        <dbReference type="EMBL" id="EJK60201.1"/>
    </source>
</evidence>
<keyword evidence="3" id="KW-1185">Reference proteome</keyword>
<dbReference type="Proteomes" id="UP000266841">
    <property type="component" value="Unassembled WGS sequence"/>
</dbReference>
<evidence type="ECO:0000256" key="1">
    <source>
        <dbReference type="SAM" id="MobiDB-lite"/>
    </source>
</evidence>
<organism evidence="2 3">
    <name type="scientific">Thalassiosira oceanica</name>
    <name type="common">Marine diatom</name>
    <dbReference type="NCBI Taxonomy" id="159749"/>
    <lineage>
        <taxon>Eukaryota</taxon>
        <taxon>Sar</taxon>
        <taxon>Stramenopiles</taxon>
        <taxon>Ochrophyta</taxon>
        <taxon>Bacillariophyta</taxon>
        <taxon>Coscinodiscophyceae</taxon>
        <taxon>Thalassiosirophycidae</taxon>
        <taxon>Thalassiosirales</taxon>
        <taxon>Thalassiosiraceae</taxon>
        <taxon>Thalassiosira</taxon>
    </lineage>
</organism>
<dbReference type="EMBL" id="AGNL01021401">
    <property type="protein sequence ID" value="EJK60201.1"/>
    <property type="molecule type" value="Genomic_DNA"/>
</dbReference>
<gene>
    <name evidence="2" type="ORF">THAOC_19495</name>
</gene>
<comment type="caution">
    <text evidence="2">The sequence shown here is derived from an EMBL/GenBank/DDBJ whole genome shotgun (WGS) entry which is preliminary data.</text>
</comment>
<protein>
    <submittedName>
        <fullName evidence="2">Uncharacterized protein</fullName>
    </submittedName>
</protein>
<reference evidence="2 3" key="1">
    <citation type="journal article" date="2012" name="Genome Biol.">
        <title>Genome and low-iron response of an oceanic diatom adapted to chronic iron limitation.</title>
        <authorList>
            <person name="Lommer M."/>
            <person name="Specht M."/>
            <person name="Roy A.S."/>
            <person name="Kraemer L."/>
            <person name="Andreson R."/>
            <person name="Gutowska M.A."/>
            <person name="Wolf J."/>
            <person name="Bergner S.V."/>
            <person name="Schilhabel M.B."/>
            <person name="Klostermeier U.C."/>
            <person name="Beiko R.G."/>
            <person name="Rosenstiel P."/>
            <person name="Hippler M."/>
            <person name="Laroche J."/>
        </authorList>
    </citation>
    <scope>NUCLEOTIDE SEQUENCE [LARGE SCALE GENOMIC DNA]</scope>
    <source>
        <strain evidence="2 3">CCMP1005</strain>
    </source>
</reference>
<accession>K0SGV6</accession>
<sequence length="888" mass="100550">MVQALNEVITMSGSDEIAIGLQFEAELVDYFEVTYQWHAHPGELSIDRSGFRTMELPHLLFGYIMPWWETAVEEPKKCFPKTFRRIEILKAREEEEAAEAAAARMEAGDEAGEMSTDDVDEVEDDEAPLLADIKREQIMLGIQAGYDEISKLYQRMLKAPMIFLGTLDPEVGPSIFRAILALVSEEGVDLDEQTTEYDDGETWEIPSDKPATWGKFEYNGDGETRPLEEKIWYDLMKSDSEFIAKWFKLLGLHRGVVHRDLRRFSHESTAEATKKRDPESTTRLRDFYDEYPVLFSSYRAMFALMPSATRIVESLHGMMRHSHDAQISLAFYNAKMRYNVKMDYEMKEKRRVYVRKRAAAAKGGATKSKPAKHADRKKTQAMVGPQLMELIDTYSAEAISSLPDDIKKKISIKEINKKDARTAERKLALQKRSRDEQLRPARVQNRGEVPVDELLQQGRSTRTKHTDEHAMRPVREENSAIDGKLVKTYWQRVPADQFKMEAFRVFPTFESPEAWKAGKTKMLKKTGEVYDIGAHMNTIKEIADKTKPNSLNDTDVSEMEKYDILRMFVKFEQSVVGSQNESASSTAKKRMKAIFQHIGREIKNSQRFKSKAENRQSTRPAKRSIVYFAGPIVSSFDRFRIDPARKSGILGVSRGRMRGGTSQISRPHFFKTKIVINRKQVTVIFGVTSWAIWDPGVSLALASSRRAERNTATSLDVKLIGWARTGSAEGRRTGRGLRGMPGEGARSVWLGSVCLTSDWKGGISISGVRGVSCRISANSEPEQGNMGADRRAAVRRGRAYTTIHDGRWCSRGPIPRGDRIRGEAGGRPAGWELGCIARASAFEGRTNRETKPTVNEDNRMRRWTGRLVFRNRPGHSNAAGGRDLLLTM</sequence>
<proteinExistence type="predicted"/>
<dbReference type="AlphaFoldDB" id="K0SGV6"/>
<name>K0SGV6_THAOC</name>
<evidence type="ECO:0000313" key="3">
    <source>
        <dbReference type="Proteomes" id="UP000266841"/>
    </source>
</evidence>